<dbReference type="CDD" id="cd06170">
    <property type="entry name" value="LuxR_C_like"/>
    <property type="match status" value="1"/>
</dbReference>
<dbReference type="RefSeq" id="WP_307249220.1">
    <property type="nucleotide sequence ID" value="NZ_JAUSQZ010000001.1"/>
</dbReference>
<organism evidence="5 6">
    <name type="scientific">Kineosporia succinea</name>
    <dbReference type="NCBI Taxonomy" id="84632"/>
    <lineage>
        <taxon>Bacteria</taxon>
        <taxon>Bacillati</taxon>
        <taxon>Actinomycetota</taxon>
        <taxon>Actinomycetes</taxon>
        <taxon>Kineosporiales</taxon>
        <taxon>Kineosporiaceae</taxon>
        <taxon>Kineosporia</taxon>
    </lineage>
</organism>
<dbReference type="InterPro" id="IPR036388">
    <property type="entry name" value="WH-like_DNA-bd_sf"/>
</dbReference>
<feature type="region of interest" description="Disordered" evidence="3">
    <location>
        <begin position="1"/>
        <end position="21"/>
    </location>
</feature>
<evidence type="ECO:0000313" key="5">
    <source>
        <dbReference type="EMBL" id="MDP9830236.1"/>
    </source>
</evidence>
<dbReference type="Gene3D" id="1.10.10.10">
    <property type="entry name" value="Winged helix-like DNA-binding domain superfamily/Winged helix DNA-binding domain"/>
    <property type="match status" value="1"/>
</dbReference>
<reference evidence="5 6" key="1">
    <citation type="submission" date="2023-07" db="EMBL/GenBank/DDBJ databases">
        <title>Sequencing the genomes of 1000 actinobacteria strains.</title>
        <authorList>
            <person name="Klenk H.-P."/>
        </authorList>
    </citation>
    <scope>NUCLEOTIDE SEQUENCE [LARGE SCALE GENOMIC DNA]</scope>
    <source>
        <strain evidence="5 6">DSM 44388</strain>
    </source>
</reference>
<dbReference type="Pfam" id="PF00196">
    <property type="entry name" value="GerE"/>
    <property type="match status" value="1"/>
</dbReference>
<dbReference type="PRINTS" id="PR00038">
    <property type="entry name" value="HTHLUXR"/>
</dbReference>
<accession>A0ABT9PCL4</accession>
<dbReference type="PANTHER" id="PTHR30483">
    <property type="entry name" value="LEUCINE-SPECIFIC-BINDING PROTEIN"/>
    <property type="match status" value="1"/>
</dbReference>
<dbReference type="InterPro" id="IPR051010">
    <property type="entry name" value="BCAA_transport"/>
</dbReference>
<dbReference type="PROSITE" id="PS50043">
    <property type="entry name" value="HTH_LUXR_2"/>
    <property type="match status" value="1"/>
</dbReference>
<name>A0ABT9PCL4_9ACTN</name>
<dbReference type="Gene3D" id="3.40.50.2300">
    <property type="match status" value="2"/>
</dbReference>
<dbReference type="InterPro" id="IPR016032">
    <property type="entry name" value="Sig_transdc_resp-reg_C-effctor"/>
</dbReference>
<evidence type="ECO:0000256" key="1">
    <source>
        <dbReference type="ARBA" id="ARBA00010062"/>
    </source>
</evidence>
<feature type="domain" description="HTH luxR-type" evidence="4">
    <location>
        <begin position="74"/>
        <end position="139"/>
    </location>
</feature>
<keyword evidence="2" id="KW-0732">Signal</keyword>
<evidence type="ECO:0000256" key="3">
    <source>
        <dbReference type="SAM" id="MobiDB-lite"/>
    </source>
</evidence>
<dbReference type="Pfam" id="PF13458">
    <property type="entry name" value="Peripla_BP_6"/>
    <property type="match status" value="1"/>
</dbReference>
<dbReference type="SMART" id="SM00421">
    <property type="entry name" value="HTH_LUXR"/>
    <property type="match status" value="1"/>
</dbReference>
<dbReference type="InterPro" id="IPR028082">
    <property type="entry name" value="Peripla_BP_I"/>
</dbReference>
<keyword evidence="6" id="KW-1185">Reference proteome</keyword>
<dbReference type="SUPFAM" id="SSF46894">
    <property type="entry name" value="C-terminal effector domain of the bipartite response regulators"/>
    <property type="match status" value="1"/>
</dbReference>
<dbReference type="EMBL" id="JAUSQZ010000001">
    <property type="protein sequence ID" value="MDP9830236.1"/>
    <property type="molecule type" value="Genomic_DNA"/>
</dbReference>
<gene>
    <name evidence="5" type="ORF">J2S57_005985</name>
</gene>
<evidence type="ECO:0000259" key="4">
    <source>
        <dbReference type="PROSITE" id="PS50043"/>
    </source>
</evidence>
<proteinExistence type="inferred from homology"/>
<dbReference type="InterPro" id="IPR028081">
    <property type="entry name" value="Leu-bd"/>
</dbReference>
<protein>
    <submittedName>
        <fullName evidence="5">Branched-chain amino acid transport system substrate-binding protein</fullName>
    </submittedName>
</protein>
<dbReference type="SUPFAM" id="SSF53822">
    <property type="entry name" value="Periplasmic binding protein-like I"/>
    <property type="match status" value="1"/>
</dbReference>
<dbReference type="InterPro" id="IPR000792">
    <property type="entry name" value="Tscrpt_reg_LuxR_C"/>
</dbReference>
<evidence type="ECO:0000256" key="2">
    <source>
        <dbReference type="ARBA" id="ARBA00022729"/>
    </source>
</evidence>
<dbReference type="PANTHER" id="PTHR30483:SF6">
    <property type="entry name" value="PERIPLASMIC BINDING PROTEIN OF ABC TRANSPORTER FOR NATURAL AMINO ACIDS"/>
    <property type="match status" value="1"/>
</dbReference>
<dbReference type="Proteomes" id="UP001235712">
    <property type="component" value="Unassembled WGS sequence"/>
</dbReference>
<comment type="similarity">
    <text evidence="1">Belongs to the leucine-binding protein family.</text>
</comment>
<sequence length="571" mass="61880">MSRKPLEFTLDAHPGASSPHRDLPTELARYVQAFPRVSRDSLRFLWRDGSVWLAVQLVRRAADGGERVIVRAAEVDLPRGVTVREVDVLTLLALGLTNQGIAERLGTSSRTVSTQIERLLDKLDQETRGGLAALAVDTGLLCLPVPGGAGPIPTIGIVELEMAASGRRPAPAEPLFPRYPGKMPLKVGVLLPVAAAAADGEEVLQGATLAVEELNSSGGISGRRLELVTAEVDVFSRDSVQRGLVRLFGEEVDAITTSYGNGQDAEDIDLVAEYGRPFLHTATFDEQVRLAEADPRRYGAVLQTCASETSYGLGLIRLLGDLQTRSLFVPRNRRLVSVEADTMSTRVTNDVFVAAAERAGWSLHEVIRVPVGSTDWPAVVRRLLAADPEVVMLTHFLAPEVTAFQREFLASGLESLVYGVYGPSIPDFQDSIGPGADGVIWSTTTGTYDDVLGRRFRGQFAARFGRPAGWSQAGAAYDQVRLLASAWAATGVRDARDVVGYLRRWPHRGVNGVYYFGEASQSTLSYPDATPDASMGQAHMIYQIQAGQHRPIAPEPFGSAATFRLPPWRTR</sequence>
<evidence type="ECO:0000313" key="6">
    <source>
        <dbReference type="Proteomes" id="UP001235712"/>
    </source>
</evidence>
<comment type="caution">
    <text evidence="5">The sequence shown here is derived from an EMBL/GenBank/DDBJ whole genome shotgun (WGS) entry which is preliminary data.</text>
</comment>